<dbReference type="EMBL" id="CADEAL010004200">
    <property type="protein sequence ID" value="CAB1454149.1"/>
    <property type="molecule type" value="Genomic_DNA"/>
</dbReference>
<evidence type="ECO:0000256" key="1">
    <source>
        <dbReference type="SAM" id="MobiDB-lite"/>
    </source>
</evidence>
<name>A0A9N7VR32_PLEPL</name>
<accession>A0A9N7VR32</accession>
<evidence type="ECO:0000313" key="2">
    <source>
        <dbReference type="EMBL" id="CAB1454149.1"/>
    </source>
</evidence>
<feature type="region of interest" description="Disordered" evidence="1">
    <location>
        <begin position="37"/>
        <end position="70"/>
    </location>
</feature>
<reference evidence="2" key="1">
    <citation type="submission" date="2020-03" db="EMBL/GenBank/DDBJ databases">
        <authorList>
            <person name="Weist P."/>
        </authorList>
    </citation>
    <scope>NUCLEOTIDE SEQUENCE</scope>
</reference>
<organism evidence="2 3">
    <name type="scientific">Pleuronectes platessa</name>
    <name type="common">European plaice</name>
    <dbReference type="NCBI Taxonomy" id="8262"/>
    <lineage>
        <taxon>Eukaryota</taxon>
        <taxon>Metazoa</taxon>
        <taxon>Chordata</taxon>
        <taxon>Craniata</taxon>
        <taxon>Vertebrata</taxon>
        <taxon>Euteleostomi</taxon>
        <taxon>Actinopterygii</taxon>
        <taxon>Neopterygii</taxon>
        <taxon>Teleostei</taxon>
        <taxon>Neoteleostei</taxon>
        <taxon>Acanthomorphata</taxon>
        <taxon>Carangaria</taxon>
        <taxon>Pleuronectiformes</taxon>
        <taxon>Pleuronectoidei</taxon>
        <taxon>Pleuronectidae</taxon>
        <taxon>Pleuronectes</taxon>
    </lineage>
</organism>
<keyword evidence="3" id="KW-1185">Reference proteome</keyword>
<sequence>MFPDVFWSCSLQPPERPHSLTDTWNIYQHASGTPGPAVIGDYHIKGRPGAESRPERERRAREEEESQHFTSLHSILHMEPFESLWQEMQMMHECSRTNAHK</sequence>
<evidence type="ECO:0000313" key="3">
    <source>
        <dbReference type="Proteomes" id="UP001153269"/>
    </source>
</evidence>
<dbReference type="AlphaFoldDB" id="A0A9N7VR32"/>
<protein>
    <submittedName>
        <fullName evidence="2">Uncharacterized protein</fullName>
    </submittedName>
</protein>
<feature type="compositionally biased region" description="Basic and acidic residues" evidence="1">
    <location>
        <begin position="42"/>
        <end position="62"/>
    </location>
</feature>
<dbReference type="Proteomes" id="UP001153269">
    <property type="component" value="Unassembled WGS sequence"/>
</dbReference>
<gene>
    <name evidence="2" type="ORF">PLEPLA_LOCUS41911</name>
</gene>
<comment type="caution">
    <text evidence="2">The sequence shown here is derived from an EMBL/GenBank/DDBJ whole genome shotgun (WGS) entry which is preliminary data.</text>
</comment>
<proteinExistence type="predicted"/>